<dbReference type="Proteomes" id="UP000230709">
    <property type="component" value="Chromosome"/>
</dbReference>
<dbReference type="InterPro" id="IPR025993">
    <property type="entry name" value="Ceramide_glucosylTrfase"/>
</dbReference>
<evidence type="ECO:0000256" key="6">
    <source>
        <dbReference type="ARBA" id="ARBA00022692"/>
    </source>
</evidence>
<reference evidence="11" key="1">
    <citation type="submission" date="2017-10" db="EMBL/GenBank/DDBJ databases">
        <title>Completed PacBio SMRT sequence of Methylosinus trichosporium OB3b reveals presence of a third large plasmid.</title>
        <authorList>
            <person name="Charles T.C."/>
            <person name="Lynch M.D.J."/>
            <person name="Heil J.R."/>
            <person name="Cheng J."/>
        </authorList>
    </citation>
    <scope>NUCLEOTIDE SEQUENCE [LARGE SCALE GENOMIC DNA]</scope>
    <source>
        <strain evidence="11">OB3b</strain>
    </source>
</reference>
<proteinExistence type="predicted"/>
<feature type="transmembrane region" description="Helical" evidence="9">
    <location>
        <begin position="337"/>
        <end position="357"/>
    </location>
</feature>
<evidence type="ECO:0000256" key="3">
    <source>
        <dbReference type="ARBA" id="ARBA00004991"/>
    </source>
</evidence>
<dbReference type="STRING" id="595536.GCA_000178815_01683"/>
<dbReference type="GO" id="GO:0008120">
    <property type="term" value="F:ceramide glucosyltransferase activity"/>
    <property type="evidence" value="ECO:0007669"/>
    <property type="project" value="TreeGrafter"/>
</dbReference>
<organism evidence="10 11">
    <name type="scientific">Methylosinus trichosporium (strain ATCC 35070 / NCIMB 11131 / UNIQEM 75 / OB3b)</name>
    <dbReference type="NCBI Taxonomy" id="595536"/>
    <lineage>
        <taxon>Bacteria</taxon>
        <taxon>Pseudomonadati</taxon>
        <taxon>Pseudomonadota</taxon>
        <taxon>Alphaproteobacteria</taxon>
        <taxon>Hyphomicrobiales</taxon>
        <taxon>Methylocystaceae</taxon>
        <taxon>Methylosinus</taxon>
    </lineage>
</organism>
<evidence type="ECO:0000256" key="8">
    <source>
        <dbReference type="ARBA" id="ARBA00023136"/>
    </source>
</evidence>
<evidence type="ECO:0000256" key="2">
    <source>
        <dbReference type="ARBA" id="ARBA00004760"/>
    </source>
</evidence>
<comment type="subcellular location">
    <subcellularLocation>
        <location evidence="1">Membrane</location>
        <topology evidence="1">Multi-pass membrane protein</topology>
    </subcellularLocation>
</comment>
<evidence type="ECO:0000256" key="4">
    <source>
        <dbReference type="ARBA" id="ARBA00022676"/>
    </source>
</evidence>
<keyword evidence="5 10" id="KW-0808">Transferase</keyword>
<dbReference type="RefSeq" id="WP_003608350.1">
    <property type="nucleotide sequence ID" value="NZ_ADVE02000001.1"/>
</dbReference>
<dbReference type="EMBL" id="CP023737">
    <property type="protein sequence ID" value="ATQ69471.1"/>
    <property type="molecule type" value="Genomic_DNA"/>
</dbReference>
<evidence type="ECO:0000256" key="7">
    <source>
        <dbReference type="ARBA" id="ARBA00022989"/>
    </source>
</evidence>
<comment type="pathway">
    <text evidence="3">Sphingolipid metabolism.</text>
</comment>
<keyword evidence="8 9" id="KW-0472">Membrane</keyword>
<protein>
    <submittedName>
        <fullName evidence="10">Ceramide glucosyltransferase</fullName>
    </submittedName>
</protein>
<evidence type="ECO:0000256" key="1">
    <source>
        <dbReference type="ARBA" id="ARBA00004141"/>
    </source>
</evidence>
<dbReference type="Gene3D" id="3.90.550.10">
    <property type="entry name" value="Spore Coat Polysaccharide Biosynthesis Protein SpsA, Chain A"/>
    <property type="match status" value="1"/>
</dbReference>
<dbReference type="InterPro" id="IPR029044">
    <property type="entry name" value="Nucleotide-diphossugar_trans"/>
</dbReference>
<evidence type="ECO:0000256" key="5">
    <source>
        <dbReference type="ARBA" id="ARBA00022679"/>
    </source>
</evidence>
<dbReference type="PANTHER" id="PTHR12726">
    <property type="entry name" value="CERAMIDE GLUCOSYLTRANSFERASE"/>
    <property type="match status" value="1"/>
</dbReference>
<keyword evidence="4" id="KW-0328">Glycosyltransferase</keyword>
<keyword evidence="6 9" id="KW-0812">Transmembrane</keyword>
<name>A0A2D2D387_METT3</name>
<keyword evidence="7 9" id="KW-1133">Transmembrane helix</keyword>
<feature type="transmembrane region" description="Helical" evidence="9">
    <location>
        <begin position="302"/>
        <end position="325"/>
    </location>
</feature>
<gene>
    <name evidence="10" type="ORF">CQW49_17480</name>
</gene>
<dbReference type="GO" id="GO:0016020">
    <property type="term" value="C:membrane"/>
    <property type="evidence" value="ECO:0007669"/>
    <property type="project" value="UniProtKB-SubCell"/>
</dbReference>
<dbReference type="SUPFAM" id="SSF53448">
    <property type="entry name" value="Nucleotide-diphospho-sugar transferases"/>
    <property type="match status" value="1"/>
</dbReference>
<dbReference type="Pfam" id="PF13506">
    <property type="entry name" value="Glyco_transf_21"/>
    <property type="match status" value="1"/>
</dbReference>
<dbReference type="AlphaFoldDB" id="A0A2D2D387"/>
<evidence type="ECO:0000313" key="10">
    <source>
        <dbReference type="EMBL" id="ATQ69471.1"/>
    </source>
</evidence>
<feature type="transmembrane region" description="Helical" evidence="9">
    <location>
        <begin position="6"/>
        <end position="33"/>
    </location>
</feature>
<comment type="pathway">
    <text evidence="2">Lipid metabolism; sphingolipid metabolism.</text>
</comment>
<evidence type="ECO:0000313" key="11">
    <source>
        <dbReference type="Proteomes" id="UP000230709"/>
    </source>
</evidence>
<dbReference type="PANTHER" id="PTHR12726:SF0">
    <property type="entry name" value="CERAMIDE GLUCOSYLTRANSFERASE"/>
    <property type="match status" value="1"/>
</dbReference>
<dbReference type="GO" id="GO:0006679">
    <property type="term" value="P:glucosylceramide biosynthetic process"/>
    <property type="evidence" value="ECO:0007669"/>
    <property type="project" value="TreeGrafter"/>
</dbReference>
<accession>A0A2D2D387</accession>
<dbReference type="KEGG" id="mtw:CQW49_17480"/>
<evidence type="ECO:0000256" key="9">
    <source>
        <dbReference type="SAM" id="Phobius"/>
    </source>
</evidence>
<sequence length="394" mass="42936">MIDQFALPLVIFCAVFWASSVGLLILSVFAAIIHPRVVVRRGTRKDQPPVSIVLPVKTLDRGFARAQESALAQLYPQFEAIASAAEAASPAVSTMREIFARHPQIETRILHSTARFAASPKVDNLFRPFNDAANDVILMKDSNIVLEPDDLAETMRHLKDGIGMVCGIPYASAPTNFAAHVEAAIMNGPHQRMLFAASAAGHGFGVGKIMLFRRSDFLRAGGFAAIAHTVGEDNATAKALSRIGLKTVFSHRLVRQELGLRTFRDLYERQLRWSVVRRDDEILSFLAEPFCQALPSFAASLVVAPLAGLSPLCGLSVTFGLWLTLEMLLSIVKGWPLSWYAPAVFLTREATMLAVWLHAWTATRVVWAQATIDTRAAAGDTVAPAPLPVAKEEG</sequence>
<keyword evidence="11" id="KW-1185">Reference proteome</keyword>